<evidence type="ECO:0000313" key="2">
    <source>
        <dbReference type="EMBL" id="MEQ2270264.1"/>
    </source>
</evidence>
<accession>A0ABV0WMI7</accession>
<protein>
    <submittedName>
        <fullName evidence="2">Uncharacterized protein</fullName>
    </submittedName>
</protein>
<keyword evidence="3" id="KW-1185">Reference proteome</keyword>
<feature type="region of interest" description="Disordered" evidence="1">
    <location>
        <begin position="38"/>
        <end position="79"/>
    </location>
</feature>
<organism evidence="2 3">
    <name type="scientific">Xenotaenia resolanae</name>
    <dbReference type="NCBI Taxonomy" id="208358"/>
    <lineage>
        <taxon>Eukaryota</taxon>
        <taxon>Metazoa</taxon>
        <taxon>Chordata</taxon>
        <taxon>Craniata</taxon>
        <taxon>Vertebrata</taxon>
        <taxon>Euteleostomi</taxon>
        <taxon>Actinopterygii</taxon>
        <taxon>Neopterygii</taxon>
        <taxon>Teleostei</taxon>
        <taxon>Neoteleostei</taxon>
        <taxon>Acanthomorphata</taxon>
        <taxon>Ovalentaria</taxon>
        <taxon>Atherinomorphae</taxon>
        <taxon>Cyprinodontiformes</taxon>
        <taxon>Goodeidae</taxon>
        <taxon>Xenotaenia</taxon>
    </lineage>
</organism>
<dbReference type="Proteomes" id="UP001444071">
    <property type="component" value="Unassembled WGS sequence"/>
</dbReference>
<proteinExistence type="predicted"/>
<name>A0ABV0WMI7_9TELE</name>
<dbReference type="EMBL" id="JAHRIM010056575">
    <property type="protein sequence ID" value="MEQ2270264.1"/>
    <property type="molecule type" value="Genomic_DNA"/>
</dbReference>
<feature type="compositionally biased region" description="Basic residues" evidence="1">
    <location>
        <begin position="47"/>
        <end position="56"/>
    </location>
</feature>
<feature type="region of interest" description="Disordered" evidence="1">
    <location>
        <begin position="1"/>
        <end position="23"/>
    </location>
</feature>
<comment type="caution">
    <text evidence="2">The sequence shown here is derived from an EMBL/GenBank/DDBJ whole genome shotgun (WGS) entry which is preliminary data.</text>
</comment>
<evidence type="ECO:0000313" key="3">
    <source>
        <dbReference type="Proteomes" id="UP001444071"/>
    </source>
</evidence>
<reference evidence="2 3" key="1">
    <citation type="submission" date="2021-06" db="EMBL/GenBank/DDBJ databases">
        <authorList>
            <person name="Palmer J.M."/>
        </authorList>
    </citation>
    <scope>NUCLEOTIDE SEQUENCE [LARGE SCALE GENOMIC DNA]</scope>
    <source>
        <strain evidence="2 3">XR_2019</strain>
        <tissue evidence="2">Muscle</tissue>
    </source>
</reference>
<evidence type="ECO:0000256" key="1">
    <source>
        <dbReference type="SAM" id="MobiDB-lite"/>
    </source>
</evidence>
<sequence length="160" mass="18951">MRKRKTNLSAKKPESASDEEEMPAWLGEVGNIIEETVPTVPDVSKMPKARRKKVRDRVKTQLGHNVVKKMKQRTSEKEKYDTLPTFKLKKLRATKQTYILQHAERKNQLTARYKHEVVFRRRQMKYVKERYSNDPNLTARQKTFMKKYMKEKQVTVPGAT</sequence>
<gene>
    <name evidence="2" type="ORF">XENORESO_018443</name>
</gene>